<dbReference type="Pfam" id="PF25954">
    <property type="entry name" value="Beta-barrel_RND_2"/>
    <property type="match status" value="1"/>
</dbReference>
<dbReference type="Gene3D" id="2.40.30.170">
    <property type="match status" value="1"/>
</dbReference>
<dbReference type="InterPro" id="IPR006143">
    <property type="entry name" value="RND_pump_MFP"/>
</dbReference>
<dbReference type="Gene3D" id="2.40.50.100">
    <property type="match status" value="1"/>
</dbReference>
<keyword evidence="8" id="KW-1185">Reference proteome</keyword>
<feature type="domain" description="Multidrug resistance protein MdtA-like barrel-sandwich hybrid" evidence="4">
    <location>
        <begin position="56"/>
        <end position="194"/>
    </location>
</feature>
<evidence type="ECO:0000313" key="8">
    <source>
        <dbReference type="Proteomes" id="UP001215503"/>
    </source>
</evidence>
<dbReference type="Gene3D" id="1.10.287.470">
    <property type="entry name" value="Helix hairpin bin"/>
    <property type="match status" value="1"/>
</dbReference>
<feature type="domain" description="CusB-like beta-barrel" evidence="5">
    <location>
        <begin position="201"/>
        <end position="269"/>
    </location>
</feature>
<dbReference type="PANTHER" id="PTHR30469:SF15">
    <property type="entry name" value="HLYD FAMILY OF SECRETION PROTEINS"/>
    <property type="match status" value="1"/>
</dbReference>
<dbReference type="NCBIfam" id="TIGR01730">
    <property type="entry name" value="RND_mfp"/>
    <property type="match status" value="1"/>
</dbReference>
<reference evidence="7 8" key="1">
    <citation type="submission" date="2023-03" db="EMBL/GenBank/DDBJ databases">
        <title>Fodinicurvata sp. CAU 1616 isolated from sea sendiment.</title>
        <authorList>
            <person name="Kim W."/>
        </authorList>
    </citation>
    <scope>NUCLEOTIDE SEQUENCE [LARGE SCALE GENOMIC DNA]</scope>
    <source>
        <strain evidence="7 8">CAU 1616</strain>
    </source>
</reference>
<evidence type="ECO:0000256" key="3">
    <source>
        <dbReference type="SAM" id="MobiDB-lite"/>
    </source>
</evidence>
<feature type="domain" description="YknX-like C-terminal permuted SH3-like" evidence="6">
    <location>
        <begin position="279"/>
        <end position="345"/>
    </location>
</feature>
<accession>A0ABT5YHP2</accession>
<dbReference type="EMBL" id="JARHUD010000001">
    <property type="protein sequence ID" value="MDF2094457.1"/>
    <property type="molecule type" value="Genomic_DNA"/>
</dbReference>
<dbReference type="InterPro" id="IPR058792">
    <property type="entry name" value="Beta-barrel_RND_2"/>
</dbReference>
<comment type="caution">
    <text evidence="7">The sequence shown here is derived from an EMBL/GenBank/DDBJ whole genome shotgun (WGS) entry which is preliminary data.</text>
</comment>
<dbReference type="InterPro" id="IPR058625">
    <property type="entry name" value="MdtA-like_BSH"/>
</dbReference>
<dbReference type="Gene3D" id="2.40.420.20">
    <property type="match status" value="1"/>
</dbReference>
<feature type="region of interest" description="Disordered" evidence="3">
    <location>
        <begin position="343"/>
        <end position="372"/>
    </location>
</feature>
<name>A0ABT5YHP2_9PROT</name>
<organism evidence="7 8">
    <name type="scientific">Aquibaculum arenosum</name>
    <dbReference type="NCBI Taxonomy" id="3032591"/>
    <lineage>
        <taxon>Bacteria</taxon>
        <taxon>Pseudomonadati</taxon>
        <taxon>Pseudomonadota</taxon>
        <taxon>Alphaproteobacteria</taxon>
        <taxon>Rhodospirillales</taxon>
        <taxon>Rhodovibrionaceae</taxon>
        <taxon>Aquibaculum</taxon>
    </lineage>
</organism>
<sequence>MPLSAVLLLTACSEAETDETDAGPPAPRVTVMESELQPVEDLERSLGRLRARADTTISAEVEGRLIEIRVSEGDEVELGEELAVIDPLDFELQLSQARAEIGQLTAEIETKEAEVDRQRQLREGGHVPEAVMQQTESDLVALEQSLIMARARLASSQLNRDRSTILAPFAGRIDARYVSEGEYMSAGQEMFRIVRGDRLEVEMRFPERLSDRLEVGQAVRLYGNGADEATVESEISALLPTVGQDSRAIVALAELSNPGDWRPGGSVHAEVVLELRESVVVPGQAVVLRPDGDVVYVEEEGVAVETPVVLGRRTASWVELREGVEPGQRVIIDGAGFLADGVAVEAQPASDDQLPDPNGSGGEPPDAAESES</sequence>
<dbReference type="Pfam" id="PF25917">
    <property type="entry name" value="BSH_RND"/>
    <property type="match status" value="1"/>
</dbReference>
<proteinExistence type="inferred from homology"/>
<evidence type="ECO:0000259" key="6">
    <source>
        <dbReference type="Pfam" id="PF25989"/>
    </source>
</evidence>
<gene>
    <name evidence="7" type="ORF">P2G67_00540</name>
</gene>
<protein>
    <submittedName>
        <fullName evidence="7">Efflux RND transporter periplasmic adaptor subunit</fullName>
    </submittedName>
</protein>
<dbReference type="RefSeq" id="WP_275818983.1">
    <property type="nucleotide sequence ID" value="NZ_JARHUD010000001.1"/>
</dbReference>
<evidence type="ECO:0000313" key="7">
    <source>
        <dbReference type="EMBL" id="MDF2094457.1"/>
    </source>
</evidence>
<comment type="similarity">
    <text evidence="1">Belongs to the membrane fusion protein (MFP) (TC 8.A.1) family.</text>
</comment>
<evidence type="ECO:0000259" key="5">
    <source>
        <dbReference type="Pfam" id="PF25954"/>
    </source>
</evidence>
<feature type="coiled-coil region" evidence="2">
    <location>
        <begin position="94"/>
        <end position="152"/>
    </location>
</feature>
<dbReference type="InterPro" id="IPR058637">
    <property type="entry name" value="YknX-like_C"/>
</dbReference>
<dbReference type="Pfam" id="PF25989">
    <property type="entry name" value="YknX_C"/>
    <property type="match status" value="1"/>
</dbReference>
<evidence type="ECO:0000256" key="2">
    <source>
        <dbReference type="SAM" id="Coils"/>
    </source>
</evidence>
<evidence type="ECO:0000256" key="1">
    <source>
        <dbReference type="ARBA" id="ARBA00009477"/>
    </source>
</evidence>
<evidence type="ECO:0000259" key="4">
    <source>
        <dbReference type="Pfam" id="PF25917"/>
    </source>
</evidence>
<dbReference type="PANTHER" id="PTHR30469">
    <property type="entry name" value="MULTIDRUG RESISTANCE PROTEIN MDTA"/>
    <property type="match status" value="1"/>
</dbReference>
<dbReference type="SUPFAM" id="SSF111369">
    <property type="entry name" value="HlyD-like secretion proteins"/>
    <property type="match status" value="1"/>
</dbReference>
<dbReference type="Proteomes" id="UP001215503">
    <property type="component" value="Unassembled WGS sequence"/>
</dbReference>
<keyword evidence="2" id="KW-0175">Coiled coil</keyword>